<comment type="caution">
    <text evidence="1">The sequence shown here is derived from an EMBL/GenBank/DDBJ whole genome shotgun (WGS) entry which is preliminary data.</text>
</comment>
<dbReference type="AlphaFoldDB" id="A0AB34WXM5"/>
<reference evidence="1 2" key="1">
    <citation type="submission" date="2016-01" db="EMBL/GenBank/DDBJ databases">
        <authorList>
            <person name="Mitreva M."/>
            <person name="Pepin K.H."/>
            <person name="Mihindukulasuriya K.A."/>
            <person name="Fulton R."/>
            <person name="Fronick C."/>
            <person name="O'Laughlin M."/>
            <person name="Miner T."/>
            <person name="Herter B."/>
            <person name="Rosa B.A."/>
            <person name="Cordes M."/>
            <person name="Tomlinson C."/>
            <person name="Wollam A."/>
            <person name="Palsikar V.B."/>
            <person name="Mardis E.R."/>
            <person name="Wilson R.K."/>
        </authorList>
    </citation>
    <scope>NUCLEOTIDE SEQUENCE [LARGE SCALE GENOMIC DNA]</scope>
    <source>
        <strain evidence="1 2">DNF00696</strain>
    </source>
</reference>
<gene>
    <name evidence="1" type="ORF">HMPREF1862_02005</name>
</gene>
<protein>
    <submittedName>
        <fullName evidence="1">Uncharacterized protein</fullName>
    </submittedName>
</protein>
<evidence type="ECO:0000313" key="1">
    <source>
        <dbReference type="EMBL" id="KXB79380.1"/>
    </source>
</evidence>
<dbReference type="Proteomes" id="UP000070572">
    <property type="component" value="Unassembled WGS sequence"/>
</dbReference>
<proteinExistence type="predicted"/>
<accession>A0AB34WXM5</accession>
<evidence type="ECO:0000313" key="2">
    <source>
        <dbReference type="Proteomes" id="UP000070572"/>
    </source>
</evidence>
<dbReference type="EMBL" id="LSDN01000028">
    <property type="protein sequence ID" value="KXB79380.1"/>
    <property type="molecule type" value="Genomic_DNA"/>
</dbReference>
<organism evidence="1 2">
    <name type="scientific">Varibaculum cambriense</name>
    <dbReference type="NCBI Taxonomy" id="184870"/>
    <lineage>
        <taxon>Bacteria</taxon>
        <taxon>Bacillati</taxon>
        <taxon>Actinomycetota</taxon>
        <taxon>Actinomycetes</taxon>
        <taxon>Actinomycetales</taxon>
        <taxon>Actinomycetaceae</taxon>
        <taxon>Varibaculum</taxon>
    </lineage>
</organism>
<feature type="non-terminal residue" evidence="1">
    <location>
        <position position="1"/>
    </location>
</feature>
<sequence length="48" mass="5287">ENQTHILLLNPKKAFGLFSLVRRTKLCVIPKGITNTARSPPGITNTNL</sequence>
<name>A0AB34WXM5_9ACTO</name>